<evidence type="ECO:0000313" key="5">
    <source>
        <dbReference type="EMBL" id="GAA1508348.1"/>
    </source>
</evidence>
<dbReference type="InterPro" id="IPR023187">
    <property type="entry name" value="Tscrpt_reg_MarR-type_CS"/>
</dbReference>
<comment type="caution">
    <text evidence="5">The sequence shown here is derived from an EMBL/GenBank/DDBJ whole genome shotgun (WGS) entry which is preliminary data.</text>
</comment>
<keyword evidence="6" id="KW-1185">Reference proteome</keyword>
<feature type="domain" description="HTH marR-type" evidence="4">
    <location>
        <begin position="11"/>
        <end position="148"/>
    </location>
</feature>
<evidence type="ECO:0000256" key="2">
    <source>
        <dbReference type="ARBA" id="ARBA00023125"/>
    </source>
</evidence>
<dbReference type="Pfam" id="PF12802">
    <property type="entry name" value="MarR_2"/>
    <property type="match status" value="1"/>
</dbReference>
<sequence length="158" mass="17495">MDAIIGQVAERDDLVRLLETFFRRLFTSAETEALDALASLELSFTQIRIAMLLGCAGAPVPISEIASRVALSVAAAGRAVERMVELGLVERREDRHDRRVRLVSLSDQGRALVEEHFRARRQALLAFIDRLPEDDVRAFAAALEPILAGDYLRPASVL</sequence>
<dbReference type="EMBL" id="BAAAOR010000007">
    <property type="protein sequence ID" value="GAA1508348.1"/>
    <property type="molecule type" value="Genomic_DNA"/>
</dbReference>
<keyword evidence="2" id="KW-0238">DNA-binding</keyword>
<dbReference type="PROSITE" id="PS01117">
    <property type="entry name" value="HTH_MARR_1"/>
    <property type="match status" value="1"/>
</dbReference>
<keyword evidence="3" id="KW-0804">Transcription</keyword>
<dbReference type="InterPro" id="IPR036388">
    <property type="entry name" value="WH-like_DNA-bd_sf"/>
</dbReference>
<evidence type="ECO:0000256" key="3">
    <source>
        <dbReference type="ARBA" id="ARBA00023163"/>
    </source>
</evidence>
<dbReference type="PANTHER" id="PTHR42756">
    <property type="entry name" value="TRANSCRIPTIONAL REGULATOR, MARR"/>
    <property type="match status" value="1"/>
</dbReference>
<dbReference type="Proteomes" id="UP001500842">
    <property type="component" value="Unassembled WGS sequence"/>
</dbReference>
<dbReference type="SMART" id="SM00347">
    <property type="entry name" value="HTH_MARR"/>
    <property type="match status" value="1"/>
</dbReference>
<protein>
    <recommendedName>
        <fullName evidence="4">HTH marR-type domain-containing protein</fullName>
    </recommendedName>
</protein>
<evidence type="ECO:0000313" key="6">
    <source>
        <dbReference type="Proteomes" id="UP001500842"/>
    </source>
</evidence>
<dbReference type="PROSITE" id="PS50995">
    <property type="entry name" value="HTH_MARR_2"/>
    <property type="match status" value="1"/>
</dbReference>
<evidence type="ECO:0000256" key="1">
    <source>
        <dbReference type="ARBA" id="ARBA00023015"/>
    </source>
</evidence>
<reference evidence="5 6" key="1">
    <citation type="journal article" date="2019" name="Int. J. Syst. Evol. Microbiol.">
        <title>The Global Catalogue of Microorganisms (GCM) 10K type strain sequencing project: providing services to taxonomists for standard genome sequencing and annotation.</title>
        <authorList>
            <consortium name="The Broad Institute Genomics Platform"/>
            <consortium name="The Broad Institute Genome Sequencing Center for Infectious Disease"/>
            <person name="Wu L."/>
            <person name="Ma J."/>
        </authorList>
    </citation>
    <scope>NUCLEOTIDE SEQUENCE [LARGE SCALE GENOMIC DNA]</scope>
    <source>
        <strain evidence="5 6">JCM 14942</strain>
    </source>
</reference>
<keyword evidence="1" id="KW-0805">Transcription regulation</keyword>
<organism evidence="5 6">
    <name type="scientific">Nocardioides humi</name>
    <dbReference type="NCBI Taxonomy" id="449461"/>
    <lineage>
        <taxon>Bacteria</taxon>
        <taxon>Bacillati</taxon>
        <taxon>Actinomycetota</taxon>
        <taxon>Actinomycetes</taxon>
        <taxon>Propionibacteriales</taxon>
        <taxon>Nocardioidaceae</taxon>
        <taxon>Nocardioides</taxon>
    </lineage>
</organism>
<name>A0ABN1ZZW0_9ACTN</name>
<dbReference type="InterPro" id="IPR036390">
    <property type="entry name" value="WH_DNA-bd_sf"/>
</dbReference>
<proteinExistence type="predicted"/>
<evidence type="ECO:0000259" key="4">
    <source>
        <dbReference type="PROSITE" id="PS50995"/>
    </source>
</evidence>
<dbReference type="SUPFAM" id="SSF46785">
    <property type="entry name" value="Winged helix' DNA-binding domain"/>
    <property type="match status" value="1"/>
</dbReference>
<dbReference type="Gene3D" id="1.10.10.10">
    <property type="entry name" value="Winged helix-like DNA-binding domain superfamily/Winged helix DNA-binding domain"/>
    <property type="match status" value="1"/>
</dbReference>
<dbReference type="InterPro" id="IPR000835">
    <property type="entry name" value="HTH_MarR-typ"/>
</dbReference>
<accession>A0ABN1ZZW0</accession>
<dbReference type="PANTHER" id="PTHR42756:SF1">
    <property type="entry name" value="TRANSCRIPTIONAL REPRESSOR OF EMRAB OPERON"/>
    <property type="match status" value="1"/>
</dbReference>
<gene>
    <name evidence="5" type="ORF">GCM10009788_10710</name>
</gene>